<dbReference type="Proteomes" id="UP000039865">
    <property type="component" value="Unassembled WGS sequence"/>
</dbReference>
<protein>
    <recommendedName>
        <fullName evidence="5">TNFR-Cys domain-containing protein</fullName>
    </recommendedName>
</protein>
<dbReference type="SUPFAM" id="SSF57184">
    <property type="entry name" value="Growth factor receptor domain"/>
    <property type="match status" value="2"/>
</dbReference>
<dbReference type="SMART" id="SM00261">
    <property type="entry name" value="FU"/>
    <property type="match status" value="6"/>
</dbReference>
<proteinExistence type="predicted"/>
<keyword evidence="4" id="KW-1185">Reference proteome</keyword>
<feature type="transmembrane region" description="Helical" evidence="2">
    <location>
        <begin position="1171"/>
        <end position="1192"/>
    </location>
</feature>
<keyword evidence="2" id="KW-0812">Transmembrane</keyword>
<feature type="transmembrane region" description="Helical" evidence="2">
    <location>
        <begin position="1318"/>
        <end position="1340"/>
    </location>
</feature>
<feature type="compositionally biased region" description="Low complexity" evidence="1">
    <location>
        <begin position="1584"/>
        <end position="1597"/>
    </location>
</feature>
<keyword evidence="2" id="KW-1133">Transmembrane helix</keyword>
<dbReference type="PANTHER" id="PTHR15332:SF175">
    <property type="entry name" value="PROPROTEIN CONVERTASE SUBTILISIN_KEXIN TYPE 5-LIKE"/>
    <property type="match status" value="1"/>
</dbReference>
<feature type="transmembrane region" description="Helical" evidence="2">
    <location>
        <begin position="1139"/>
        <end position="1159"/>
    </location>
</feature>
<keyword evidence="2" id="KW-0472">Membrane</keyword>
<dbReference type="InterPro" id="IPR006212">
    <property type="entry name" value="Furin_repeat"/>
</dbReference>
<feature type="transmembrane region" description="Helical" evidence="2">
    <location>
        <begin position="1291"/>
        <end position="1312"/>
    </location>
</feature>
<dbReference type="EMBL" id="CCKQ01006257">
    <property type="protein sequence ID" value="CDW77557.1"/>
    <property type="molecule type" value="Genomic_DNA"/>
</dbReference>
<dbReference type="InterPro" id="IPR009030">
    <property type="entry name" value="Growth_fac_rcpt_cys_sf"/>
</dbReference>
<feature type="compositionally biased region" description="Polar residues" evidence="1">
    <location>
        <begin position="1407"/>
        <end position="1419"/>
    </location>
</feature>
<feature type="compositionally biased region" description="Polar residues" evidence="1">
    <location>
        <begin position="1598"/>
        <end position="1619"/>
    </location>
</feature>
<feature type="region of interest" description="Disordered" evidence="1">
    <location>
        <begin position="1584"/>
        <end position="1619"/>
    </location>
</feature>
<feature type="region of interest" description="Disordered" evidence="1">
    <location>
        <begin position="1398"/>
        <end position="1463"/>
    </location>
</feature>
<dbReference type="CDD" id="cd00064">
    <property type="entry name" value="FU"/>
    <property type="match status" value="4"/>
</dbReference>
<feature type="compositionally biased region" description="Polar residues" evidence="1">
    <location>
        <begin position="1718"/>
        <end position="1742"/>
    </location>
</feature>
<feature type="region of interest" description="Disordered" evidence="1">
    <location>
        <begin position="1486"/>
        <end position="1522"/>
    </location>
</feature>
<feature type="compositionally biased region" description="Polar residues" evidence="1">
    <location>
        <begin position="1447"/>
        <end position="1456"/>
    </location>
</feature>
<evidence type="ECO:0008006" key="5">
    <source>
        <dbReference type="Google" id="ProtNLM"/>
    </source>
</evidence>
<evidence type="ECO:0000313" key="4">
    <source>
        <dbReference type="Proteomes" id="UP000039865"/>
    </source>
</evidence>
<dbReference type="OMA" id="ITSGKCI"/>
<name>A0A078A7L9_STYLE</name>
<accession>A0A078A7L9</accession>
<dbReference type="Gene3D" id="2.10.220.10">
    <property type="entry name" value="Hormone Receptor, Insulin-like Growth Factor Receptor 1, Chain A, domain 2"/>
    <property type="match status" value="4"/>
</dbReference>
<evidence type="ECO:0000256" key="2">
    <source>
        <dbReference type="SAM" id="Phobius"/>
    </source>
</evidence>
<evidence type="ECO:0000313" key="3">
    <source>
        <dbReference type="EMBL" id="CDW77557.1"/>
    </source>
</evidence>
<organism evidence="3 4">
    <name type="scientific">Stylonychia lemnae</name>
    <name type="common">Ciliate</name>
    <dbReference type="NCBI Taxonomy" id="5949"/>
    <lineage>
        <taxon>Eukaryota</taxon>
        <taxon>Sar</taxon>
        <taxon>Alveolata</taxon>
        <taxon>Ciliophora</taxon>
        <taxon>Intramacronucleata</taxon>
        <taxon>Spirotrichea</taxon>
        <taxon>Stichotrichia</taxon>
        <taxon>Sporadotrichida</taxon>
        <taxon>Oxytrichidae</taxon>
        <taxon>Stylonychinae</taxon>
        <taxon>Stylonychia</taxon>
    </lineage>
</organism>
<feature type="compositionally biased region" description="Low complexity" evidence="1">
    <location>
        <begin position="1497"/>
        <end position="1507"/>
    </location>
</feature>
<dbReference type="InParanoid" id="A0A078A7L9"/>
<dbReference type="OrthoDB" id="306714at2759"/>
<feature type="region of interest" description="Disordered" evidence="1">
    <location>
        <begin position="1700"/>
        <end position="1742"/>
    </location>
</feature>
<dbReference type="PANTHER" id="PTHR15332">
    <property type="entry name" value="PROPROTEIN CONVERTASE SUBTILISIN_KEXIN TYPE 5-LIKE"/>
    <property type="match status" value="1"/>
</dbReference>
<sequence>MIDLSSIKATLLDGTLIGIKFFDNNQTANVTGAIIKNYPTPGLVEFILYGVVNPLSTAQNRIISIQTIHPLNAMIIDQGNFSLTSASPTNFPFTQLTVTDTTVSERASYQIEFYLNIPVLSGCQISIIFPTQEFNLQTDGISDVQISGILGPQQTIAHSISSNTLILNNACKQDFYSSSSNRAIIKINGIKNPPVAKLTNLINLLLKDTAGGQIAQTDTSSNKLQFNSSLGSVYLGNIQILDTTATNTLSKFKFSFTPQHTMTSNYQIEFQLFDTDYQIQSSLQIDSSTIPNIASVSIVSSGQKIQLRDFTSAINTGTQYDIVFSKILTAQSQKQLSTIQITISQKILVSQGGDGTTYYGAAIGIFSGNYFTPSPGLFYLITASSGATRAAESTIFYFQIKAQNPIPLGGYLLLYYPNSITSPQQYSCQKDGVQTECQFTQSTRVMKFYGLAKTSNYPANTVINLRIANVNNPRSPQASTQFKVETYDKYDLLVDTSDNSSPSNINTVITPTEPSYFSQTKVQTSSSTVGATGVTYTFSFTTPSFLINGDILKITIPDEITLPTITQVKSDQISGTVQYSRQGDKIILITLAFGTGTIFAGGKVLSVGITGFNNRITTQASSSFILELFQNDNKKISVLETQDLIVQLKYPATITSGFSIQNFPLSPRTVMEVKISFNTLHQIPQNSKIIITYPKLLMSNYFSISASIQSPAHASNTSLQLTNNIAAGQLILQNISPQLINPNQQVQLQFYGFVNADSSSFAETFKLDILTQENYQIDSITSNLIVTVKCDYPCGDCIPAASKKQCTACLSKTQFSPLNVLQNKECVSSCIDGYYLLSNSSAPPTCQKCHANCTTCYGTPTNCTSCARSSKIPALFNNTCLAETACPQGYFYNRTGGQCSQCSQNCLNCTGSSTECTYCPQYLSLFNKTCIQQCPSDITIANTTNRTCMSCDSRCKTCKDNRSKCTSCIEGLRLNPFTNVCDKYCPELYTVEERKGFCDECTNDCVTCQTFRNRCMSCQPGYFLSLNQCLSRCASSEIYYSNACQSCADGCSTCKVNPQNCTECQIGYFSYMNSCYLRCPKGTNADFDSRQCVNITCPTGYEFDSKGDCSQIITNIQDECSKGQEHNWYFEKCINEAELFIPFPILIFLAIMTLILVIFVKCKKYKQVNLLQTIICMWAIFELPIFAAQIVVCILYEHWIPTFITCGAIGMFYILNLISGCQFHTNRQMDQNFVIWSQDKHPNSYKRIVNFSILYNQKLLRLFTCGFMDRKYYLASFTNIYVFFTSPIRSYSFWCILLVYTAIAAADIFIIITFHWFHYIFIIAIETLVFVVIMTILMYADYLQIKSQYTIEIKIIPKMTTMTIGDQQDDHDGPDHDHQNILMDNRPNEHISLLSQIQKDQEKDSSQNDQLKQSQFNSDRSPKKTNKVEKGTDEYKTGEFKEETSQTKKNNTTFKQNYDDLPPINLNKKLMQFYEEQKDDGISIDYVEDSPEKDSKSLNSSSSSSSSSEKKTKKGKHKSNETNIMEELELIKEQKHHNPNDLNSNNIGYDQTRPLTISGGSLANDIHRSSVFSDQENSKFLHQPQNNLLNSNSNTPNKYPNNTSNSKSNNQGTSQSLDNSKFKFNEVENNLDLNSEYIKPFDKPKKLIKVKKQENAANNDDHQKENEPLNFQPKQIDSSALKVDDFFNDDSQLQIQIHAKKRQLKKKAPSKDQEKQELIQNQDNQDQNSPKDMQKKQNNFLD</sequence>
<evidence type="ECO:0000256" key="1">
    <source>
        <dbReference type="SAM" id="MobiDB-lite"/>
    </source>
</evidence>
<feature type="compositionally biased region" description="Basic and acidic residues" evidence="1">
    <location>
        <begin position="1420"/>
        <end position="1446"/>
    </location>
</feature>
<feature type="transmembrane region" description="Helical" evidence="2">
    <location>
        <begin position="1198"/>
        <end position="1218"/>
    </location>
</feature>
<gene>
    <name evidence="3" type="primary">Contig14307.g15242</name>
    <name evidence="3" type="ORF">STYLEM_6520</name>
</gene>
<reference evidence="3 4" key="1">
    <citation type="submission" date="2014-06" db="EMBL/GenBank/DDBJ databases">
        <authorList>
            <person name="Swart Estienne"/>
        </authorList>
    </citation>
    <scope>NUCLEOTIDE SEQUENCE [LARGE SCALE GENOMIC DNA]</scope>
    <source>
        <strain evidence="3 4">130c</strain>
    </source>
</reference>